<gene>
    <name evidence="3" type="ORF">A3C93_02080</name>
</gene>
<dbReference type="Proteomes" id="UP000178636">
    <property type="component" value="Unassembled WGS sequence"/>
</dbReference>
<evidence type="ECO:0000313" key="4">
    <source>
        <dbReference type="Proteomes" id="UP000178636"/>
    </source>
</evidence>
<dbReference type="AlphaFoldDB" id="A0A1G2DK22"/>
<keyword evidence="1" id="KW-0812">Transmembrane</keyword>
<proteinExistence type="predicted"/>
<name>A0A1G2DK22_9BACT</name>
<keyword evidence="1" id="KW-1133">Transmembrane helix</keyword>
<sequence length="345" mass="37013">MSQFKLPPITFKNGAIIIGILLVVIVVVSGATGMKESSLGLSGGEGMSYGTPSYDAPTMSAPSPFGGARASYTKGEMAYPDVSESDAYSIAPMPPVPSPDGAPAQGEEKIIKTASLTLLVANVDDAAKEINLIRTRLGGQIGNSNFREYSSGSRSGDITIWVPSARFDEAMAELKKLALSVNNESVNVSDVSAQFVDLDARLKTLRAAEAQYLAILERSGKLSDVLDVTRELTNTRTQIEQIEGQREHLSRQVALSSIYISLSQEASPTDLTDEWRPLAVFKAALKETLAGLTDFVDDVLVLLVALPLLLLKLVFYGAILWAIWRGGRFVYAKMRGGLPPTSGKV</sequence>
<dbReference type="STRING" id="1798664.A3C93_02080"/>
<evidence type="ECO:0000313" key="3">
    <source>
        <dbReference type="EMBL" id="OGZ13240.1"/>
    </source>
</evidence>
<dbReference type="InterPro" id="IPR025645">
    <property type="entry name" value="DUF4349"/>
</dbReference>
<evidence type="ECO:0000256" key="1">
    <source>
        <dbReference type="SAM" id="Phobius"/>
    </source>
</evidence>
<accession>A0A1G2DK22</accession>
<protein>
    <recommendedName>
        <fullName evidence="2">DUF4349 domain-containing protein</fullName>
    </recommendedName>
</protein>
<dbReference type="Pfam" id="PF14257">
    <property type="entry name" value="DUF4349"/>
    <property type="match status" value="1"/>
</dbReference>
<feature type="domain" description="DUF4349" evidence="2">
    <location>
        <begin position="109"/>
        <end position="318"/>
    </location>
</feature>
<reference evidence="3 4" key="1">
    <citation type="journal article" date="2016" name="Nat. Commun.">
        <title>Thousands of microbial genomes shed light on interconnected biogeochemical processes in an aquifer system.</title>
        <authorList>
            <person name="Anantharaman K."/>
            <person name="Brown C.T."/>
            <person name="Hug L.A."/>
            <person name="Sharon I."/>
            <person name="Castelle C.J."/>
            <person name="Probst A.J."/>
            <person name="Thomas B.C."/>
            <person name="Singh A."/>
            <person name="Wilkins M.J."/>
            <person name="Karaoz U."/>
            <person name="Brodie E.L."/>
            <person name="Williams K.H."/>
            <person name="Hubbard S.S."/>
            <person name="Banfield J.F."/>
        </authorList>
    </citation>
    <scope>NUCLEOTIDE SEQUENCE [LARGE SCALE GENOMIC DNA]</scope>
</reference>
<comment type="caution">
    <text evidence="3">The sequence shown here is derived from an EMBL/GenBank/DDBJ whole genome shotgun (WGS) entry which is preliminary data.</text>
</comment>
<dbReference type="EMBL" id="MHLO01000006">
    <property type="protein sequence ID" value="OGZ13240.1"/>
    <property type="molecule type" value="Genomic_DNA"/>
</dbReference>
<organism evidence="3 4">
    <name type="scientific">Candidatus Lloydbacteria bacterium RIFCSPHIGHO2_02_FULL_54_17</name>
    <dbReference type="NCBI Taxonomy" id="1798664"/>
    <lineage>
        <taxon>Bacteria</taxon>
        <taxon>Candidatus Lloydiibacteriota</taxon>
    </lineage>
</organism>
<evidence type="ECO:0000259" key="2">
    <source>
        <dbReference type="Pfam" id="PF14257"/>
    </source>
</evidence>
<keyword evidence="1" id="KW-0472">Membrane</keyword>
<feature type="transmembrane region" description="Helical" evidence="1">
    <location>
        <begin position="299"/>
        <end position="324"/>
    </location>
</feature>